<gene>
    <name evidence="9" type="ORF">LSH36_213g03031</name>
</gene>
<dbReference type="GO" id="GO:0005737">
    <property type="term" value="C:cytoplasm"/>
    <property type="evidence" value="ECO:0007669"/>
    <property type="project" value="TreeGrafter"/>
</dbReference>
<keyword evidence="7" id="KW-0472">Membrane</keyword>
<keyword evidence="4 8" id="KW-0808">Transferase</keyword>
<evidence type="ECO:0000256" key="4">
    <source>
        <dbReference type="ARBA" id="ARBA00022679"/>
    </source>
</evidence>
<dbReference type="EC" id="2.4.1.-" evidence="8"/>
<evidence type="ECO:0000256" key="3">
    <source>
        <dbReference type="ARBA" id="ARBA00022676"/>
    </source>
</evidence>
<evidence type="ECO:0000256" key="2">
    <source>
        <dbReference type="ARBA" id="ARBA00007647"/>
    </source>
</evidence>
<evidence type="ECO:0000256" key="1">
    <source>
        <dbReference type="ARBA" id="ARBA00004167"/>
    </source>
</evidence>
<evidence type="ECO:0000256" key="6">
    <source>
        <dbReference type="ARBA" id="ARBA00022989"/>
    </source>
</evidence>
<dbReference type="AlphaFoldDB" id="A0AAD9N449"/>
<dbReference type="GO" id="GO:0016757">
    <property type="term" value="F:glycosyltransferase activity"/>
    <property type="evidence" value="ECO:0007669"/>
    <property type="project" value="UniProtKB-UniRule"/>
</dbReference>
<dbReference type="PANTHER" id="PTHR21461">
    <property type="entry name" value="GLYCOSYLTRANSFERASE FAMILY 92 PROTEIN"/>
    <property type="match status" value="1"/>
</dbReference>
<comment type="similarity">
    <text evidence="2 8">Belongs to the glycosyltransferase 92 family.</text>
</comment>
<organism evidence="9 10">
    <name type="scientific">Paralvinella palmiformis</name>
    <dbReference type="NCBI Taxonomy" id="53620"/>
    <lineage>
        <taxon>Eukaryota</taxon>
        <taxon>Metazoa</taxon>
        <taxon>Spiralia</taxon>
        <taxon>Lophotrochozoa</taxon>
        <taxon>Annelida</taxon>
        <taxon>Polychaeta</taxon>
        <taxon>Sedentaria</taxon>
        <taxon>Canalipalpata</taxon>
        <taxon>Terebellida</taxon>
        <taxon>Terebelliformia</taxon>
        <taxon>Alvinellidae</taxon>
        <taxon>Paralvinella</taxon>
    </lineage>
</organism>
<dbReference type="PANTHER" id="PTHR21461:SF69">
    <property type="entry name" value="GLYCOSYLTRANSFERASE FAMILY 92 PROTEIN"/>
    <property type="match status" value="1"/>
</dbReference>
<dbReference type="Pfam" id="PF01697">
    <property type="entry name" value="Glyco_transf_92"/>
    <property type="match status" value="1"/>
</dbReference>
<keyword evidence="6" id="KW-1133">Transmembrane helix</keyword>
<keyword evidence="3 8" id="KW-0328">Glycosyltransferase</keyword>
<keyword evidence="10" id="KW-1185">Reference proteome</keyword>
<dbReference type="InterPro" id="IPR008166">
    <property type="entry name" value="Glyco_transf_92"/>
</dbReference>
<dbReference type="EMBL" id="JAODUP010000213">
    <property type="protein sequence ID" value="KAK2156442.1"/>
    <property type="molecule type" value="Genomic_DNA"/>
</dbReference>
<evidence type="ECO:0000313" key="10">
    <source>
        <dbReference type="Proteomes" id="UP001208570"/>
    </source>
</evidence>
<name>A0AAD9N449_9ANNE</name>
<keyword evidence="5" id="KW-0812">Transmembrane</keyword>
<comment type="subcellular location">
    <subcellularLocation>
        <location evidence="1">Membrane</location>
        <topology evidence="1">Single-pass membrane protein</topology>
    </subcellularLocation>
</comment>
<dbReference type="GO" id="GO:0016020">
    <property type="term" value="C:membrane"/>
    <property type="evidence" value="ECO:0007669"/>
    <property type="project" value="UniProtKB-SubCell"/>
</dbReference>
<evidence type="ECO:0000256" key="8">
    <source>
        <dbReference type="RuleBase" id="RU366017"/>
    </source>
</evidence>
<evidence type="ECO:0000313" key="9">
    <source>
        <dbReference type="EMBL" id="KAK2156442.1"/>
    </source>
</evidence>
<sequence length="317" mass="37874">MECVFERNLYHKKNTILSLTTKPCDKPNNAIFINDNHRPERSPVNYTVCICGPTKYNYSDYQRVIEWMELNRILGAGRTIIYNVDTSRLVQSVFNYYRRRGELEVYNVNPPYIYGDQRWIKGKHEDPAYAKMSMRHDCIMREMFKTRYVVFLDLDENIVPRISDDYTWDDMIKSTGCENDDYIMAGNVHFRRNWGVDYMVKKDPEISFTYRLLTLMTTYRDEMFFPPMTRSKYMVKPETVAAASTHRAFLIGGLKQPCLLRTHIGALHHYKYRNNHINDTESVRDRTMFKYRDLLLENVARAYRDLRKDLELFDIFV</sequence>
<accession>A0AAD9N449</accession>
<comment type="caution">
    <text evidence="9">The sequence shown here is derived from an EMBL/GenBank/DDBJ whole genome shotgun (WGS) entry which is preliminary data.</text>
</comment>
<proteinExistence type="inferred from homology"/>
<evidence type="ECO:0000256" key="5">
    <source>
        <dbReference type="ARBA" id="ARBA00022692"/>
    </source>
</evidence>
<dbReference type="Proteomes" id="UP001208570">
    <property type="component" value="Unassembled WGS sequence"/>
</dbReference>
<protein>
    <recommendedName>
        <fullName evidence="8">Glycosyltransferase family 92 protein</fullName>
        <ecNumber evidence="8">2.4.1.-</ecNumber>
    </recommendedName>
</protein>
<evidence type="ECO:0000256" key="7">
    <source>
        <dbReference type="ARBA" id="ARBA00023136"/>
    </source>
</evidence>
<reference evidence="9" key="1">
    <citation type="journal article" date="2023" name="Mol. Biol. Evol.">
        <title>Third-Generation Sequencing Reveals the Adaptive Role of the Epigenome in Three Deep-Sea Polychaetes.</title>
        <authorList>
            <person name="Perez M."/>
            <person name="Aroh O."/>
            <person name="Sun Y."/>
            <person name="Lan Y."/>
            <person name="Juniper S.K."/>
            <person name="Young C.R."/>
            <person name="Angers B."/>
            <person name="Qian P.Y."/>
        </authorList>
    </citation>
    <scope>NUCLEOTIDE SEQUENCE</scope>
    <source>
        <strain evidence="9">P08H-3</strain>
    </source>
</reference>